<dbReference type="Pfam" id="PF00749">
    <property type="entry name" value="tRNA-synt_1c"/>
    <property type="match status" value="1"/>
</dbReference>
<protein>
    <submittedName>
        <fullName evidence="9">tRNA glutamyl-Q synthetase</fullName>
    </submittedName>
</protein>
<dbReference type="SUPFAM" id="SSF52374">
    <property type="entry name" value="Nucleotidylyl transferase"/>
    <property type="match status" value="1"/>
</dbReference>
<accession>A0A7D4TPS2</accession>
<gene>
    <name evidence="9" type="ORF">HQ865_20555</name>
</gene>
<evidence type="ECO:0000256" key="4">
    <source>
        <dbReference type="ARBA" id="ARBA00022833"/>
    </source>
</evidence>
<evidence type="ECO:0000256" key="7">
    <source>
        <dbReference type="RuleBase" id="RU363037"/>
    </source>
</evidence>
<keyword evidence="10" id="KW-1185">Reference proteome</keyword>
<dbReference type="GO" id="GO:0005524">
    <property type="term" value="F:ATP binding"/>
    <property type="evidence" value="ECO:0007669"/>
    <property type="project" value="UniProtKB-KW"/>
</dbReference>
<keyword evidence="3 7" id="KW-0547">Nucleotide-binding</keyword>
<comment type="similarity">
    <text evidence="7">Belongs to the class-I aminoacyl-tRNA synthetase family.</text>
</comment>
<keyword evidence="6 7" id="KW-0030">Aminoacyl-tRNA synthetase</keyword>
<evidence type="ECO:0000256" key="3">
    <source>
        <dbReference type="ARBA" id="ARBA00022741"/>
    </source>
</evidence>
<dbReference type="InterPro" id="IPR001412">
    <property type="entry name" value="aa-tRNA-synth_I_CS"/>
</dbReference>
<proteinExistence type="inferred from homology"/>
<evidence type="ECO:0000259" key="8">
    <source>
        <dbReference type="Pfam" id="PF00749"/>
    </source>
</evidence>
<evidence type="ECO:0000313" key="9">
    <source>
        <dbReference type="EMBL" id="QKJ32053.1"/>
    </source>
</evidence>
<dbReference type="RefSeq" id="WP_173416705.1">
    <property type="nucleotide sequence ID" value="NZ_CP054139.1"/>
</dbReference>
<evidence type="ECO:0000256" key="2">
    <source>
        <dbReference type="ARBA" id="ARBA00022723"/>
    </source>
</evidence>
<evidence type="ECO:0000256" key="1">
    <source>
        <dbReference type="ARBA" id="ARBA00022598"/>
    </source>
</evidence>
<feature type="domain" description="Glutamyl/glutaminyl-tRNA synthetase class Ib catalytic" evidence="8">
    <location>
        <begin position="9"/>
        <end position="273"/>
    </location>
</feature>
<dbReference type="GO" id="GO:0005829">
    <property type="term" value="C:cytosol"/>
    <property type="evidence" value="ECO:0007669"/>
    <property type="project" value="TreeGrafter"/>
</dbReference>
<evidence type="ECO:0000256" key="6">
    <source>
        <dbReference type="ARBA" id="ARBA00023146"/>
    </source>
</evidence>
<dbReference type="PANTHER" id="PTHR43311:SF1">
    <property type="entry name" value="GLUTAMYL-Q TRNA(ASP) SYNTHETASE"/>
    <property type="match status" value="1"/>
</dbReference>
<keyword evidence="1 7" id="KW-0436">Ligase</keyword>
<sequence length="298" mass="33542">MDQQPVYRKTRIAPTPSGYLHLGNVLSFAITAALAEKTGAKILLRIDDLDRERVQPNYVQDIFDTLNFLDIPWHEGPRNFDEYEREWSQVHRMDMYRDALQTLKENDAVFACNCSRAQIRNINTDDTYPATCLHQNIPLDAENISWRLKTDINEPITVKNISGDSTPATLPANMPYFVIRKKDGYPAYQLTSVLDDLLYGIDLIVRGADLWASTLAQQYLAPKIDAHSFNDIVFFHHPLLMSSGQAKLSKSSGATSVHYLRNEGRSPADIFTAAAALLGKAEPISTWQQLAALALPMF</sequence>
<evidence type="ECO:0000313" key="10">
    <source>
        <dbReference type="Proteomes" id="UP000505355"/>
    </source>
</evidence>
<dbReference type="GO" id="GO:0006424">
    <property type="term" value="P:glutamyl-tRNA aminoacylation"/>
    <property type="evidence" value="ECO:0007669"/>
    <property type="project" value="TreeGrafter"/>
</dbReference>
<keyword evidence="2" id="KW-0479">Metal-binding</keyword>
<dbReference type="Proteomes" id="UP000505355">
    <property type="component" value="Chromosome"/>
</dbReference>
<dbReference type="InterPro" id="IPR049940">
    <property type="entry name" value="GluQ/Sye"/>
</dbReference>
<dbReference type="PANTHER" id="PTHR43311">
    <property type="entry name" value="GLUTAMATE--TRNA LIGASE"/>
    <property type="match status" value="1"/>
</dbReference>
<name>A0A7D4TPS2_9SPHI</name>
<organism evidence="9 10">
    <name type="scientific">Mucilaginibacter mali</name>
    <dbReference type="NCBI Taxonomy" id="2740462"/>
    <lineage>
        <taxon>Bacteria</taxon>
        <taxon>Pseudomonadati</taxon>
        <taxon>Bacteroidota</taxon>
        <taxon>Sphingobacteriia</taxon>
        <taxon>Sphingobacteriales</taxon>
        <taxon>Sphingobacteriaceae</taxon>
        <taxon>Mucilaginibacter</taxon>
    </lineage>
</organism>
<dbReference type="PROSITE" id="PS00178">
    <property type="entry name" value="AA_TRNA_LIGASE_I"/>
    <property type="match status" value="1"/>
</dbReference>
<dbReference type="EMBL" id="CP054139">
    <property type="protein sequence ID" value="QKJ32053.1"/>
    <property type="molecule type" value="Genomic_DNA"/>
</dbReference>
<keyword evidence="5 7" id="KW-0067">ATP-binding</keyword>
<dbReference type="InterPro" id="IPR000924">
    <property type="entry name" value="Glu/Gln-tRNA-synth"/>
</dbReference>
<keyword evidence="4" id="KW-0862">Zinc</keyword>
<reference evidence="9 10" key="1">
    <citation type="submission" date="2020-05" db="EMBL/GenBank/DDBJ databases">
        <title>Mucilaginibacter mali sp. nov.</title>
        <authorList>
            <person name="Kim H.S."/>
            <person name="Lee K.C."/>
            <person name="Suh M.K."/>
            <person name="Kim J.-S."/>
            <person name="Han K.-I."/>
            <person name="Eom M.K."/>
            <person name="Shin Y.K."/>
            <person name="Lee J.-S."/>
        </authorList>
    </citation>
    <scope>NUCLEOTIDE SEQUENCE [LARGE SCALE GENOMIC DNA]</scope>
    <source>
        <strain evidence="9 10">G2-14</strain>
    </source>
</reference>
<dbReference type="GO" id="GO:0004818">
    <property type="term" value="F:glutamate-tRNA ligase activity"/>
    <property type="evidence" value="ECO:0007669"/>
    <property type="project" value="TreeGrafter"/>
</dbReference>
<dbReference type="KEGG" id="mmab:HQ865_20555"/>
<dbReference type="AlphaFoldDB" id="A0A7D4TPS2"/>
<dbReference type="Gene3D" id="3.40.50.620">
    <property type="entry name" value="HUPs"/>
    <property type="match status" value="1"/>
</dbReference>
<evidence type="ECO:0000256" key="5">
    <source>
        <dbReference type="ARBA" id="ARBA00022840"/>
    </source>
</evidence>
<dbReference type="PRINTS" id="PR00987">
    <property type="entry name" value="TRNASYNTHGLU"/>
</dbReference>
<dbReference type="InterPro" id="IPR020058">
    <property type="entry name" value="Glu/Gln-tRNA-synth_Ib_cat-dom"/>
</dbReference>
<dbReference type="InterPro" id="IPR014729">
    <property type="entry name" value="Rossmann-like_a/b/a_fold"/>
</dbReference>
<keyword evidence="7" id="KW-0648">Protein biosynthesis</keyword>